<evidence type="ECO:0000256" key="14">
    <source>
        <dbReference type="ARBA" id="ARBA00045430"/>
    </source>
</evidence>
<evidence type="ECO:0000259" key="18">
    <source>
        <dbReference type="PROSITE" id="PS50835"/>
    </source>
</evidence>
<keyword evidence="8" id="KW-1015">Disulfide bond</keyword>
<evidence type="ECO:0000256" key="10">
    <source>
        <dbReference type="ARBA" id="ARBA00023319"/>
    </source>
</evidence>
<keyword evidence="2" id="KW-1003">Cell membrane</keyword>
<dbReference type="GO" id="GO:0030888">
    <property type="term" value="P:regulation of B cell proliferation"/>
    <property type="evidence" value="ECO:0007669"/>
    <property type="project" value="TreeGrafter"/>
</dbReference>
<accession>L5K241</accession>
<dbReference type="Pfam" id="PF13927">
    <property type="entry name" value="Ig_3"/>
    <property type="match status" value="3"/>
</dbReference>
<dbReference type="GO" id="GO:0050859">
    <property type="term" value="P:negative regulation of B cell receptor signaling pathway"/>
    <property type="evidence" value="ECO:0007669"/>
    <property type="project" value="TreeGrafter"/>
</dbReference>
<dbReference type="PROSITE" id="PS50835">
    <property type="entry name" value="IG_LIKE"/>
    <property type="match status" value="6"/>
</dbReference>
<dbReference type="PANTHER" id="PTHR46958:SF1">
    <property type="entry name" value="B-CELL RECEPTOR CD22"/>
    <property type="match status" value="1"/>
</dbReference>
<feature type="signal peptide" evidence="17">
    <location>
        <begin position="1"/>
        <end position="16"/>
    </location>
</feature>
<evidence type="ECO:0000313" key="20">
    <source>
        <dbReference type="Proteomes" id="UP000010552"/>
    </source>
</evidence>
<dbReference type="GO" id="GO:0007155">
    <property type="term" value="P:cell adhesion"/>
    <property type="evidence" value="ECO:0007669"/>
    <property type="project" value="UniProtKB-KW"/>
</dbReference>
<dbReference type="GO" id="GO:0055037">
    <property type="term" value="C:recycling endosome"/>
    <property type="evidence" value="ECO:0007669"/>
    <property type="project" value="TreeGrafter"/>
</dbReference>
<evidence type="ECO:0000256" key="16">
    <source>
        <dbReference type="SAM" id="Phobius"/>
    </source>
</evidence>
<dbReference type="SMART" id="SM00408">
    <property type="entry name" value="IGc2"/>
    <property type="match status" value="5"/>
</dbReference>
<feature type="domain" description="Ig-like" evidence="18">
    <location>
        <begin position="203"/>
        <end position="295"/>
    </location>
</feature>
<keyword evidence="9" id="KW-0325">Glycoprotein</keyword>
<dbReference type="InterPro" id="IPR036179">
    <property type="entry name" value="Ig-like_dom_sf"/>
</dbReference>
<keyword evidence="16" id="KW-1133">Transmembrane helix</keyword>
<dbReference type="GO" id="GO:0033691">
    <property type="term" value="F:sialic acid binding"/>
    <property type="evidence" value="ECO:0007669"/>
    <property type="project" value="TreeGrafter"/>
</dbReference>
<reference evidence="20" key="1">
    <citation type="journal article" date="2013" name="Science">
        <title>Comparative analysis of bat genomes provides insight into the evolution of flight and immunity.</title>
        <authorList>
            <person name="Zhang G."/>
            <person name="Cowled C."/>
            <person name="Shi Z."/>
            <person name="Huang Z."/>
            <person name="Bishop-Lilly K.A."/>
            <person name="Fang X."/>
            <person name="Wynne J.W."/>
            <person name="Xiong Z."/>
            <person name="Baker M.L."/>
            <person name="Zhao W."/>
            <person name="Tachedjian M."/>
            <person name="Zhu Y."/>
            <person name="Zhou P."/>
            <person name="Jiang X."/>
            <person name="Ng J."/>
            <person name="Yang L."/>
            <person name="Wu L."/>
            <person name="Xiao J."/>
            <person name="Feng Y."/>
            <person name="Chen Y."/>
            <person name="Sun X."/>
            <person name="Zhang Y."/>
            <person name="Marsh G.A."/>
            <person name="Crameri G."/>
            <person name="Broder C.C."/>
            <person name="Frey K.G."/>
            <person name="Wang L.F."/>
            <person name="Wang J."/>
        </authorList>
    </citation>
    <scope>NUCLEOTIDE SEQUENCE [LARGE SCALE GENOMIC DNA]</scope>
</reference>
<protein>
    <recommendedName>
        <fullName evidence="12">B-cell receptor CD22</fullName>
    </recommendedName>
    <alternativeName>
        <fullName evidence="13">Sialic acid-binding Ig-like lectin 2</fullName>
    </alternativeName>
</protein>
<evidence type="ECO:0000256" key="15">
    <source>
        <dbReference type="ARBA" id="ARBA00046458"/>
    </source>
</evidence>
<dbReference type="InterPro" id="IPR003598">
    <property type="entry name" value="Ig_sub2"/>
</dbReference>
<keyword evidence="10" id="KW-0393">Immunoglobulin domain</keyword>
<feature type="chain" id="PRO_5003968768" description="B-cell receptor CD22" evidence="17">
    <location>
        <begin position="17"/>
        <end position="845"/>
    </location>
</feature>
<evidence type="ECO:0000256" key="13">
    <source>
        <dbReference type="ARBA" id="ARBA00041781"/>
    </source>
</evidence>
<keyword evidence="19" id="KW-0675">Receptor</keyword>
<comment type="subunit">
    <text evidence="15">Predominantly monomer of isoform CD22-beta. Also found as heterodimer of isoform CD22-beta and a shorter isoform. Interacts with PTPN6/SHP-1, LYN, SYK, PIK3R1/PIK3R2 and PLCG1 upon phosphorylation. Interacts with GRB2, INPP5D and SHC1 upon phosphorylation. May form a complex with INPP5D/SHIP, GRB2 and SHC1.</text>
</comment>
<dbReference type="Pfam" id="PF08205">
    <property type="entry name" value="C2-set_2"/>
    <property type="match status" value="1"/>
</dbReference>
<dbReference type="Pfam" id="PF13895">
    <property type="entry name" value="Ig_2"/>
    <property type="match status" value="1"/>
</dbReference>
<feature type="transmembrane region" description="Helical" evidence="16">
    <location>
        <begin position="754"/>
        <end position="772"/>
    </location>
</feature>
<dbReference type="STRING" id="9402.L5K241"/>
<dbReference type="Pfam" id="PF24518">
    <property type="entry name" value="Ig_CD22"/>
    <property type="match status" value="1"/>
</dbReference>
<feature type="domain" description="Ig-like" evidence="18">
    <location>
        <begin position="659"/>
        <end position="742"/>
    </location>
</feature>
<evidence type="ECO:0000256" key="11">
    <source>
        <dbReference type="ARBA" id="ARBA00038361"/>
    </source>
</evidence>
<evidence type="ECO:0000256" key="6">
    <source>
        <dbReference type="ARBA" id="ARBA00022889"/>
    </source>
</evidence>
<keyword evidence="6" id="KW-0130">Cell adhesion</keyword>
<evidence type="ECO:0000256" key="12">
    <source>
        <dbReference type="ARBA" id="ARBA00040106"/>
    </source>
</evidence>
<evidence type="ECO:0000256" key="4">
    <source>
        <dbReference type="ARBA" id="ARBA00022734"/>
    </source>
</evidence>
<dbReference type="Gene3D" id="2.60.40.10">
    <property type="entry name" value="Immunoglobulins"/>
    <property type="match status" value="7"/>
</dbReference>
<dbReference type="AlphaFoldDB" id="L5K241"/>
<feature type="domain" description="Ig-like" evidence="18">
    <location>
        <begin position="485"/>
        <end position="552"/>
    </location>
</feature>
<evidence type="ECO:0000256" key="3">
    <source>
        <dbReference type="ARBA" id="ARBA00022729"/>
    </source>
</evidence>
<keyword evidence="7 16" id="KW-0472">Membrane</keyword>
<comment type="subcellular location">
    <subcellularLocation>
        <location evidence="1">Cell membrane</location>
        <topology evidence="1">Single-pass type I membrane protein</topology>
    </subcellularLocation>
</comment>
<evidence type="ECO:0000256" key="1">
    <source>
        <dbReference type="ARBA" id="ARBA00004251"/>
    </source>
</evidence>
<feature type="domain" description="Ig-like" evidence="18">
    <location>
        <begin position="397"/>
        <end position="480"/>
    </location>
</feature>
<evidence type="ECO:0000256" key="17">
    <source>
        <dbReference type="SAM" id="SignalP"/>
    </source>
</evidence>
<proteinExistence type="inferred from homology"/>
<dbReference type="GO" id="GO:0042113">
    <property type="term" value="P:B cell activation"/>
    <property type="evidence" value="ECO:0007669"/>
    <property type="project" value="TreeGrafter"/>
</dbReference>
<evidence type="ECO:0000256" key="9">
    <source>
        <dbReference type="ARBA" id="ARBA00023180"/>
    </source>
</evidence>
<keyword evidence="4" id="KW-0430">Lectin</keyword>
<dbReference type="InterPro" id="IPR056386">
    <property type="entry name" value="Ig_CD22"/>
</dbReference>
<dbReference type="InterPro" id="IPR013162">
    <property type="entry name" value="CD80_C2-set"/>
</dbReference>
<keyword evidence="20" id="KW-1185">Reference proteome</keyword>
<evidence type="ECO:0000256" key="2">
    <source>
        <dbReference type="ARBA" id="ARBA00022475"/>
    </source>
</evidence>
<dbReference type="EMBL" id="KB031040">
    <property type="protein sequence ID" value="ELK05774.1"/>
    <property type="molecule type" value="Genomic_DNA"/>
</dbReference>
<dbReference type="SUPFAM" id="SSF48726">
    <property type="entry name" value="Immunoglobulin"/>
    <property type="match status" value="7"/>
</dbReference>
<dbReference type="SMART" id="SM00409">
    <property type="entry name" value="IG"/>
    <property type="match status" value="7"/>
</dbReference>
<dbReference type="GO" id="GO:0042609">
    <property type="term" value="F:CD4 receptor binding"/>
    <property type="evidence" value="ECO:0007669"/>
    <property type="project" value="TreeGrafter"/>
</dbReference>
<dbReference type="GO" id="GO:0070062">
    <property type="term" value="C:extracellular exosome"/>
    <property type="evidence" value="ECO:0007669"/>
    <property type="project" value="TreeGrafter"/>
</dbReference>
<keyword evidence="3 17" id="KW-0732">Signal</keyword>
<dbReference type="GO" id="GO:0030246">
    <property type="term" value="F:carbohydrate binding"/>
    <property type="evidence" value="ECO:0007669"/>
    <property type="project" value="UniProtKB-KW"/>
</dbReference>
<dbReference type="GO" id="GO:0019903">
    <property type="term" value="F:protein phosphatase binding"/>
    <property type="evidence" value="ECO:0007669"/>
    <property type="project" value="TreeGrafter"/>
</dbReference>
<dbReference type="GO" id="GO:0005769">
    <property type="term" value="C:early endosome"/>
    <property type="evidence" value="ECO:0007669"/>
    <property type="project" value="TreeGrafter"/>
</dbReference>
<keyword evidence="5" id="KW-0677">Repeat</keyword>
<dbReference type="Proteomes" id="UP000010552">
    <property type="component" value="Unassembled WGS sequence"/>
</dbReference>
<feature type="domain" description="Ig-like" evidence="18">
    <location>
        <begin position="302"/>
        <end position="392"/>
    </location>
</feature>
<organism evidence="19 20">
    <name type="scientific">Pteropus alecto</name>
    <name type="common">Black flying fox</name>
    <dbReference type="NCBI Taxonomy" id="9402"/>
    <lineage>
        <taxon>Eukaryota</taxon>
        <taxon>Metazoa</taxon>
        <taxon>Chordata</taxon>
        <taxon>Craniata</taxon>
        <taxon>Vertebrata</taxon>
        <taxon>Euteleostomi</taxon>
        <taxon>Mammalia</taxon>
        <taxon>Eutheria</taxon>
        <taxon>Laurasiatheria</taxon>
        <taxon>Chiroptera</taxon>
        <taxon>Yinpterochiroptera</taxon>
        <taxon>Pteropodoidea</taxon>
        <taxon>Pteropodidae</taxon>
        <taxon>Pteropodinae</taxon>
        <taxon>Pteropus</taxon>
    </lineage>
</organism>
<feature type="domain" description="Ig-like" evidence="18">
    <location>
        <begin position="571"/>
        <end position="648"/>
    </location>
</feature>
<gene>
    <name evidence="19" type="ORF">PAL_GLEAN10000932</name>
</gene>
<dbReference type="InParanoid" id="L5K241"/>
<evidence type="ECO:0000256" key="7">
    <source>
        <dbReference type="ARBA" id="ARBA00023136"/>
    </source>
</evidence>
<evidence type="ECO:0000256" key="5">
    <source>
        <dbReference type="ARBA" id="ARBA00022737"/>
    </source>
</evidence>
<comment type="similarity">
    <text evidence="11">Belongs to the immunoglobulin superfamily. SIGLEC (sialic acid binding Ig-like lectin) family.</text>
</comment>
<name>L5K241_PTEAL</name>
<comment type="function">
    <text evidence="14">Most highly expressed siglec (sialic acid-binding immunoglobulin-like lectin) on B-cells that plays a role in various aspects of B-cell biology including differentiation, antigen presentation, and trafficking to bone marrow. Binds to alpha 2,6-linked sialic acid residues of surface molecules such as CD22 itself, CD45 and IgM in a cis configuration. Can also bind to ligands on other cells as an adhesion molecule in a trans configuration. Acts as an inhibitory coreceptor on the surface of B-cells and inhibits B-cell receptor induced signaling, characterized by inhibition of the calcium mobilization and cellular activation. Mechanistically, the immunoreceptor tyrosine-based inhibitory motif domain is phosphorylated by the Src kinase LYN, which in turn leads to the recruitment of the protein tyrosine phosphatase 1/PTPN6, leading to the negative regulation of BCR signaling. If this negative signaling from is of sufficient strength, apoptosis of the B-cell can be induced.</text>
</comment>
<dbReference type="InterPro" id="IPR007110">
    <property type="entry name" value="Ig-like_dom"/>
</dbReference>
<dbReference type="CDD" id="cd00096">
    <property type="entry name" value="Ig"/>
    <property type="match status" value="2"/>
</dbReference>
<dbReference type="FunCoup" id="L5K241">
    <property type="interactions" value="249"/>
</dbReference>
<dbReference type="InterPro" id="IPR003599">
    <property type="entry name" value="Ig_sub"/>
</dbReference>
<evidence type="ECO:0000256" key="8">
    <source>
        <dbReference type="ARBA" id="ARBA00023157"/>
    </source>
</evidence>
<dbReference type="PANTHER" id="PTHR46958">
    <property type="entry name" value="B-CELL RECEPTOR CD22"/>
    <property type="match status" value="1"/>
</dbReference>
<sequence length="845" mass="95055">MHLLGPLLLLLGKDCGLDWHVGSRRTLELEEEGRSGAEKKDWKFEHPKTLYAWEGACICIPCQYKIPEKREPRDNKRKVLDNLTVYHNYTYDQKAKDFNGSILYQMTKMKEFPSQERIQFLGDETSNCTLHIRSVNTQDSGVLGLRTTSGADKWMENIFLNVSSKALGMGSFASGMGKDGSGKQLTLGTGAETQVACRETAPPPLIQLPLEIRESQKVTLTCLLNFSCFEYQIRLQWSPESFQLLSATSTTLTTKTVSTQSELTMQPNWTHHGQNLTCQLWNDNAGGLLSYKTVQLDVKHTPKLEIKVSPEDAIVKEGNSVTMTCQIISSNPEYWTIFWLKDGNRLEEQETLQREKKMVTLTLPSVTKDMSGDYHCEAQNDIGSGHSQVALQVLYAPRLSWVQIQSSPAREGTGVALTCMAVANPPSTDYTWYHNNTEIWRSTNETIHISKVSLSHAGKYSCLAKNSVDSGPMSRDAELDIQYAPKEVTIVLQNPTPIREGDNVTLTCNYTSSNPRVIRYEWSPRGSWNELVPGVLTIQKVSWNAGPFTCAACNTWCSWAAPVNLHIKYAPKGVKVLSIIPHSEIHSGDRVLLQCNFSSSHPTDVRFFWKKNGILLKEGRELSFDSISPEDAGSYNCLVNNSIGQSTSETWMLQVLYAPRRLWVSMSPTDSVMEGKRAVLTCESDANPPISQYTWFDWNNQKLHHYDQILRLDPVKVEHSGAYWCQAANQLGVGQSPPSILTVYYSPETISRRVALGVGLCLAILLLAIWGVKFQQSWRRIQSQQGLQENSSGQSFFVRNKKGDYENVTPDVPEDEEIHYSELVHFGAGERPLDHEGVEYVTLKR</sequence>
<keyword evidence="16" id="KW-0812">Transmembrane</keyword>
<dbReference type="GO" id="GO:0009897">
    <property type="term" value="C:external side of plasma membrane"/>
    <property type="evidence" value="ECO:0007669"/>
    <property type="project" value="TreeGrafter"/>
</dbReference>
<evidence type="ECO:0000313" key="19">
    <source>
        <dbReference type="EMBL" id="ELK05774.1"/>
    </source>
</evidence>
<dbReference type="InterPro" id="IPR013783">
    <property type="entry name" value="Ig-like_fold"/>
</dbReference>